<reference evidence="4 5" key="1">
    <citation type="journal article" date="2019" name="Int. J. Syst. Evol. Microbiol.">
        <title>The Global Catalogue of Microorganisms (GCM) 10K type strain sequencing project: providing services to taxonomists for standard genome sequencing and annotation.</title>
        <authorList>
            <consortium name="The Broad Institute Genomics Platform"/>
            <consortium name="The Broad Institute Genome Sequencing Center for Infectious Disease"/>
            <person name="Wu L."/>
            <person name="Ma J."/>
        </authorList>
    </citation>
    <scope>NUCLEOTIDE SEQUENCE [LARGE SCALE GENOMIC DNA]</scope>
    <source>
        <strain evidence="4 5">JCM 14924</strain>
    </source>
</reference>
<dbReference type="InterPro" id="IPR050498">
    <property type="entry name" value="Ycf3"/>
</dbReference>
<comment type="caution">
    <text evidence="4">The sequence shown here is derived from an EMBL/GenBank/DDBJ whole genome shotgun (WGS) entry which is preliminary data.</text>
</comment>
<evidence type="ECO:0008006" key="6">
    <source>
        <dbReference type="Google" id="ProtNLM"/>
    </source>
</evidence>
<keyword evidence="1" id="KW-0677">Repeat</keyword>
<evidence type="ECO:0000256" key="3">
    <source>
        <dbReference type="SAM" id="MobiDB-lite"/>
    </source>
</evidence>
<dbReference type="Proteomes" id="UP001501391">
    <property type="component" value="Unassembled WGS sequence"/>
</dbReference>
<feature type="compositionally biased region" description="Low complexity" evidence="3">
    <location>
        <begin position="235"/>
        <end position="251"/>
    </location>
</feature>
<feature type="compositionally biased region" description="Basic and acidic residues" evidence="3">
    <location>
        <begin position="175"/>
        <end position="221"/>
    </location>
</feature>
<dbReference type="SMART" id="SM00028">
    <property type="entry name" value="TPR"/>
    <property type="match status" value="6"/>
</dbReference>
<evidence type="ECO:0000313" key="4">
    <source>
        <dbReference type="EMBL" id="GAA2197615.1"/>
    </source>
</evidence>
<gene>
    <name evidence="4" type="ORF">GCM10009787_36880</name>
</gene>
<feature type="compositionally biased region" description="Low complexity" evidence="3">
    <location>
        <begin position="115"/>
        <end position="131"/>
    </location>
</feature>
<proteinExistence type="predicted"/>
<dbReference type="InterPro" id="IPR019734">
    <property type="entry name" value="TPR_rpt"/>
</dbReference>
<dbReference type="EMBL" id="BAAAOQ010000011">
    <property type="protein sequence ID" value="GAA2197615.1"/>
    <property type="molecule type" value="Genomic_DNA"/>
</dbReference>
<evidence type="ECO:0000256" key="1">
    <source>
        <dbReference type="ARBA" id="ARBA00022737"/>
    </source>
</evidence>
<feature type="region of interest" description="Disordered" evidence="3">
    <location>
        <begin position="1"/>
        <end position="266"/>
    </location>
</feature>
<feature type="compositionally biased region" description="Gly residues" evidence="3">
    <location>
        <begin position="101"/>
        <end position="114"/>
    </location>
</feature>
<dbReference type="PANTHER" id="PTHR44858:SF1">
    <property type="entry name" value="UDP-N-ACETYLGLUCOSAMINE--PEPTIDE N-ACETYLGLUCOSAMINYLTRANSFERASE SPINDLY-RELATED"/>
    <property type="match status" value="1"/>
</dbReference>
<keyword evidence="5" id="KW-1185">Reference proteome</keyword>
<organism evidence="4 5">
    <name type="scientific">Streptomyces bangladeshensis</name>
    <dbReference type="NCBI Taxonomy" id="295352"/>
    <lineage>
        <taxon>Bacteria</taxon>
        <taxon>Bacillati</taxon>
        <taxon>Actinomycetota</taxon>
        <taxon>Actinomycetes</taxon>
        <taxon>Kitasatosporales</taxon>
        <taxon>Streptomycetaceae</taxon>
        <taxon>Streptomyces</taxon>
    </lineage>
</organism>
<name>A0ABN3BL30_9ACTN</name>
<dbReference type="PANTHER" id="PTHR44858">
    <property type="entry name" value="TETRATRICOPEPTIDE REPEAT PROTEIN 6"/>
    <property type="match status" value="1"/>
</dbReference>
<evidence type="ECO:0000313" key="5">
    <source>
        <dbReference type="Proteomes" id="UP001501391"/>
    </source>
</evidence>
<dbReference type="SUPFAM" id="SSF48452">
    <property type="entry name" value="TPR-like"/>
    <property type="match status" value="1"/>
</dbReference>
<dbReference type="Gene3D" id="1.25.40.10">
    <property type="entry name" value="Tetratricopeptide repeat domain"/>
    <property type="match status" value="3"/>
</dbReference>
<dbReference type="SUPFAM" id="SSF81901">
    <property type="entry name" value="HCP-like"/>
    <property type="match status" value="1"/>
</dbReference>
<feature type="compositionally biased region" description="Basic and acidic residues" evidence="3">
    <location>
        <begin position="1"/>
        <end position="19"/>
    </location>
</feature>
<feature type="compositionally biased region" description="Basic and acidic residues" evidence="3">
    <location>
        <begin position="252"/>
        <end position="266"/>
    </location>
</feature>
<protein>
    <recommendedName>
        <fullName evidence="6">Tetratricopeptide repeat protein</fullName>
    </recommendedName>
</protein>
<accession>A0ABN3BL30</accession>
<keyword evidence="2" id="KW-0802">TPR repeat</keyword>
<sequence length="719" mass="73255">MGPRGQDDEQDGQRTRPDDDALPPPATATAATGSGTGSGTGTSTAAGDGTEPPAGTAENPGSGGRRTGSEGRPGAERPAGGERPAGTGGSASAERRAGTEGWPGAGQGGGGGCESAGAGSHASADGEGASAPGYATGGGESTEAPWPTDAENQNAEGPPPTDTGNQSTEPPPPTDGRDEHAEAPPPDNGRDEHAEAPPPTDGRDEHAEAPQPDNGRDEHPGARQPSNGRSERAGAPRPSDAPASAGASRPSPGEDGRVGEAGRGDERVEAVRRVGAVGRVWRGRAHLVACAALLAVAMTGGALALGADNRVPASVPVVAGAVDPGVPGGGDLDAHITALQTHLRAQPKDHGGWASLGLAYVEQARTKGDPSRYPQAERALRRSLALAPDNDQALAGRAALAAARHDFAAALAFADAALRHNPYSERALCSRIDALVELGRYAEAARAARTADARKPGIPVFTRYAYVHELRGDVTTARRVLEQALSAATSPGDIAYVATQLGQLAWNQGDHKTALGHYARALAADDGYLPALEGRARARAASGDRAAAIRDLEAVVARSPLPGPLVALGELYEARGAAGDRTRARQQYALVDAWTALARANGVNADLDTALAAADHGDRRAALRAARAEWARRHTVHTADALAWALHVNGRDAEALPYAHRATATGYRSAAFRYHRGVIELATGHRSAGRASLAAALALNPGFSPPGAARARAALEGAE</sequence>
<feature type="compositionally biased region" description="Low complexity" evidence="3">
    <location>
        <begin position="41"/>
        <end position="50"/>
    </location>
</feature>
<dbReference type="InterPro" id="IPR011990">
    <property type="entry name" value="TPR-like_helical_dom_sf"/>
</dbReference>
<dbReference type="RefSeq" id="WP_346163074.1">
    <property type="nucleotide sequence ID" value="NZ_BAAAOQ010000011.1"/>
</dbReference>
<evidence type="ECO:0000256" key="2">
    <source>
        <dbReference type="ARBA" id="ARBA00022803"/>
    </source>
</evidence>